<feature type="transmembrane region" description="Helical" evidence="1">
    <location>
        <begin position="233"/>
        <end position="255"/>
    </location>
</feature>
<gene>
    <name evidence="2" type="ORF">LOD99_3646</name>
</gene>
<reference evidence="2 3" key="1">
    <citation type="journal article" date="2023" name="BMC Biol.">
        <title>The compact genome of the sponge Oopsacas minuta (Hexactinellida) is lacking key metazoan core genes.</title>
        <authorList>
            <person name="Santini S."/>
            <person name="Schenkelaars Q."/>
            <person name="Jourda C."/>
            <person name="Duchesne M."/>
            <person name="Belahbib H."/>
            <person name="Rocher C."/>
            <person name="Selva M."/>
            <person name="Riesgo A."/>
            <person name="Vervoort M."/>
            <person name="Leys S.P."/>
            <person name="Kodjabachian L."/>
            <person name="Le Bivic A."/>
            <person name="Borchiellini C."/>
            <person name="Claverie J.M."/>
            <person name="Renard E."/>
        </authorList>
    </citation>
    <scope>NUCLEOTIDE SEQUENCE [LARGE SCALE GENOMIC DNA]</scope>
    <source>
        <strain evidence="2">SPO-2</strain>
    </source>
</reference>
<feature type="transmembrane region" description="Helical" evidence="1">
    <location>
        <begin position="100"/>
        <end position="127"/>
    </location>
</feature>
<feature type="transmembrane region" description="Helical" evidence="1">
    <location>
        <begin position="148"/>
        <end position="166"/>
    </location>
</feature>
<name>A0AAV7JX43_9METZ</name>
<comment type="caution">
    <text evidence="2">The sequence shown here is derived from an EMBL/GenBank/DDBJ whole genome shotgun (WGS) entry which is preliminary data.</text>
</comment>
<keyword evidence="3" id="KW-1185">Reference proteome</keyword>
<organism evidence="2 3">
    <name type="scientific">Oopsacas minuta</name>
    <dbReference type="NCBI Taxonomy" id="111878"/>
    <lineage>
        <taxon>Eukaryota</taxon>
        <taxon>Metazoa</taxon>
        <taxon>Porifera</taxon>
        <taxon>Hexactinellida</taxon>
        <taxon>Hexasterophora</taxon>
        <taxon>Lyssacinosida</taxon>
        <taxon>Leucopsacidae</taxon>
        <taxon>Oopsacas</taxon>
    </lineage>
</organism>
<feature type="transmembrane region" description="Helical" evidence="1">
    <location>
        <begin position="28"/>
        <end position="56"/>
    </location>
</feature>
<dbReference type="Proteomes" id="UP001165289">
    <property type="component" value="Unassembled WGS sequence"/>
</dbReference>
<proteinExistence type="predicted"/>
<keyword evidence="1" id="KW-1133">Transmembrane helix</keyword>
<keyword evidence="1" id="KW-0812">Transmembrane</keyword>
<sequence length="353" mass="40975">MKYSILALCQQDVKLEALNSRVEYRKCLFLFAIVLCELISSSFTILTGINSIFYFFSNHSNILSHNHDRPAYNMEGARATNLTPSYDFPNYSVSVGFNGMAFHVAFGIPLVLAFSMVYTLMSYYVMVTKKSLNYNNPLKSVELASKHKFFLLSSSLACVILFLLLLSEEVYIILHIFECCIVTVQLVLTFHYRAKLICVIKWKKLDAKIAFGKDHYLFKSYSNTLRKFKRFTFIYIIIVASFYLHVIFRIPIVLLTEHKEWFRVLTNALLIHFDGFKEFSYIASTSAYILEEAALSLSLICLFFLNICSLPFLLSKTNITPQFNCKHFCFRVNMNLREPLLNNIHYVWIINCT</sequence>
<dbReference type="EMBL" id="JAKMXF010000277">
    <property type="protein sequence ID" value="KAI6653427.1"/>
    <property type="molecule type" value="Genomic_DNA"/>
</dbReference>
<evidence type="ECO:0000313" key="2">
    <source>
        <dbReference type="EMBL" id="KAI6653427.1"/>
    </source>
</evidence>
<evidence type="ECO:0000256" key="1">
    <source>
        <dbReference type="SAM" id="Phobius"/>
    </source>
</evidence>
<protein>
    <submittedName>
        <fullName evidence="2">Uncharacterized protein</fullName>
    </submittedName>
</protein>
<accession>A0AAV7JX43</accession>
<feature type="transmembrane region" description="Helical" evidence="1">
    <location>
        <begin position="172"/>
        <end position="194"/>
    </location>
</feature>
<feature type="transmembrane region" description="Helical" evidence="1">
    <location>
        <begin position="293"/>
        <end position="314"/>
    </location>
</feature>
<keyword evidence="1" id="KW-0472">Membrane</keyword>
<dbReference type="AlphaFoldDB" id="A0AAV7JX43"/>
<evidence type="ECO:0000313" key="3">
    <source>
        <dbReference type="Proteomes" id="UP001165289"/>
    </source>
</evidence>